<name>A0A0E9QZJ7_ANGAN</name>
<accession>A0A0E9QZJ7</accession>
<protein>
    <submittedName>
        <fullName evidence="1">Uncharacterized protein</fullName>
    </submittedName>
</protein>
<reference evidence="1" key="1">
    <citation type="submission" date="2014-11" db="EMBL/GenBank/DDBJ databases">
        <authorList>
            <person name="Amaro Gonzalez C."/>
        </authorList>
    </citation>
    <scope>NUCLEOTIDE SEQUENCE</scope>
</reference>
<dbReference type="AlphaFoldDB" id="A0A0E9QZJ7"/>
<sequence>MCGVTDKPCLLMCFCTWMMDLISELFSQSL</sequence>
<dbReference type="EMBL" id="GBXM01102721">
    <property type="protein sequence ID" value="JAH05856.1"/>
    <property type="molecule type" value="Transcribed_RNA"/>
</dbReference>
<proteinExistence type="predicted"/>
<organism evidence="1">
    <name type="scientific">Anguilla anguilla</name>
    <name type="common">European freshwater eel</name>
    <name type="synonym">Muraena anguilla</name>
    <dbReference type="NCBI Taxonomy" id="7936"/>
    <lineage>
        <taxon>Eukaryota</taxon>
        <taxon>Metazoa</taxon>
        <taxon>Chordata</taxon>
        <taxon>Craniata</taxon>
        <taxon>Vertebrata</taxon>
        <taxon>Euteleostomi</taxon>
        <taxon>Actinopterygii</taxon>
        <taxon>Neopterygii</taxon>
        <taxon>Teleostei</taxon>
        <taxon>Anguilliformes</taxon>
        <taxon>Anguillidae</taxon>
        <taxon>Anguilla</taxon>
    </lineage>
</organism>
<evidence type="ECO:0000313" key="1">
    <source>
        <dbReference type="EMBL" id="JAH22259.1"/>
    </source>
</evidence>
<dbReference type="EMBL" id="GBXM01086318">
    <property type="protein sequence ID" value="JAH22259.1"/>
    <property type="molecule type" value="Transcribed_RNA"/>
</dbReference>
<reference evidence="1" key="2">
    <citation type="journal article" date="2015" name="Fish Shellfish Immunol.">
        <title>Early steps in the European eel (Anguilla anguilla)-Vibrio vulnificus interaction in the gills: Role of the RtxA13 toxin.</title>
        <authorList>
            <person name="Callol A."/>
            <person name="Pajuelo D."/>
            <person name="Ebbesson L."/>
            <person name="Teles M."/>
            <person name="MacKenzie S."/>
            <person name="Amaro C."/>
        </authorList>
    </citation>
    <scope>NUCLEOTIDE SEQUENCE</scope>
</reference>